<protein>
    <submittedName>
        <fullName evidence="3">Uncharacterized protein</fullName>
    </submittedName>
</protein>
<sequence length="916" mass="100190">MKAEQIIYTSCRRGISGTSSGFQNYSYSPEMGKWINSGDAIGLLQSYQPPRQADLPALPSKEEAQSLFPRREFFGPLEGPDHLYGMALCSYIGRDYPEGSVRGGNFISHVLALPIEQVKGYPCEYIDSASFLTWMDADLARSQTTPDPLPSLSIESNPNISLQAVQDFLEDDRSDAFELMLRCLLTRNEGGYPHKLVIVDDKDNFALWVAALEYALPVRQARSYAFSSYEYDLQITPAVVVRAVKGCLHGIGDASMAYNFVFNFETGELPAPPDANEDVDAFCEFAASALCYAPNSLSVNNSYLDATEYADVDARVGTGYILCQLAAGTMAAVDCTSDQISRGCSFLVDFGTPEQCKSMVDSLIESAGAQVMPKEWTDAVEGGIQAIGKAQPNVAAHAATELVNRLKTMFTASNISEDLYQQNRSLAQTLSQVTGRDLNVELFRLLTEDGSAALDLGQSNGQVPWTVRAYASILSSSLLSSFTQIGGLPQGVSGQEMLASLGRENAAAVNKLVTSLATSSASTGSAIFESLVSQWGQDPALVSMLGFLVVEARPTAKDVENLAVARLWQIFLQEPEPNRINHIASLLTSGRTDVALDHLLALGDQSQSDPVPYYRFLAQLLHSPIGNFIITQADALLDKSWSLHGQSVAWGVACLSLMSQLPGMTKSEVWQKVQELDQQVNFIPNTQSQAQDAQTLEKFCSETGLAIPDHVNLCMQALRLSQLAQAASNRRQDQILIDALCKSIRQAGPKLAVNKAGNQLNAYIEHLAISIAPVATESGQIETAWMQSMPMQTIATMLCQVLRQVAALHNETEIMLLLATYLPYVLNKSRHVLIQEGPFINFAAQQMGDAGFKSSSINKMLEDDRQLNKLIDRYQKRFGSSFNSGDFRSLLSKIHQKMQANEKQGGRGGFFSMFRR</sequence>
<dbReference type="InterPro" id="IPR045402">
    <property type="entry name" value="GAP1-N2"/>
</dbReference>
<evidence type="ECO:0000313" key="3">
    <source>
        <dbReference type="EMBL" id="PKV09807.1"/>
    </source>
</evidence>
<comment type="caution">
    <text evidence="3">The sequence shown here is derived from an EMBL/GenBank/DDBJ whole genome shotgun (WGS) entry which is preliminary data.</text>
</comment>
<dbReference type="Proteomes" id="UP000233731">
    <property type="component" value="Unassembled WGS sequence"/>
</dbReference>
<proteinExistence type="predicted"/>
<dbReference type="Pfam" id="PF20013">
    <property type="entry name" value="GAP1-N2"/>
    <property type="match status" value="1"/>
</dbReference>
<evidence type="ECO:0000313" key="4">
    <source>
        <dbReference type="Proteomes" id="UP000233731"/>
    </source>
</evidence>
<accession>A0A2N3RBF7</accession>
<dbReference type="AlphaFoldDB" id="A0A2N3RBF7"/>
<feature type="domain" description="GTPase-associated protein 1 N-terminal" evidence="1">
    <location>
        <begin position="3"/>
        <end position="135"/>
    </location>
</feature>
<evidence type="ECO:0000259" key="2">
    <source>
        <dbReference type="Pfam" id="PF20014"/>
    </source>
</evidence>
<dbReference type="RefSeq" id="WP_101432330.1">
    <property type="nucleotide sequence ID" value="NZ_PCHJ01000013.1"/>
</dbReference>
<gene>
    <name evidence="3" type="ORF">CQR44_0710</name>
</gene>
<evidence type="ECO:0000259" key="1">
    <source>
        <dbReference type="Pfam" id="PF20013"/>
    </source>
</evidence>
<feature type="domain" description="GTPase-associated protein 1 middle" evidence="2">
    <location>
        <begin position="167"/>
        <end position="264"/>
    </location>
</feature>
<dbReference type="InterPro" id="IPR045401">
    <property type="entry name" value="GAP1-M"/>
</dbReference>
<dbReference type="EMBL" id="PCHJ01000013">
    <property type="protein sequence ID" value="PKV09807.1"/>
    <property type="molecule type" value="Genomic_DNA"/>
</dbReference>
<dbReference type="Pfam" id="PF20014">
    <property type="entry name" value="GAP1-M"/>
    <property type="match status" value="1"/>
</dbReference>
<name>A0A2N3RBF7_9BIFI</name>
<reference evidence="3 4" key="1">
    <citation type="submission" date="2017-10" db="EMBL/GenBank/DDBJ databases">
        <title>Bifidobacterium genomics.</title>
        <authorList>
            <person name="Lugli G.A."/>
            <person name="Milani C."/>
            <person name="Mancabelli L."/>
        </authorList>
    </citation>
    <scope>NUCLEOTIDE SEQUENCE [LARGE SCALE GENOMIC DNA]</scope>
    <source>
        <strain evidence="3 4">1460B</strain>
    </source>
</reference>
<organism evidence="3 4">
    <name type="scientific">Bifidobacterium asteroides</name>
    <dbReference type="NCBI Taxonomy" id="1684"/>
    <lineage>
        <taxon>Bacteria</taxon>
        <taxon>Bacillati</taxon>
        <taxon>Actinomycetota</taxon>
        <taxon>Actinomycetes</taxon>
        <taxon>Bifidobacteriales</taxon>
        <taxon>Bifidobacteriaceae</taxon>
        <taxon>Bifidobacterium</taxon>
    </lineage>
</organism>